<dbReference type="InterPro" id="IPR023346">
    <property type="entry name" value="Lysozyme-like_dom_sf"/>
</dbReference>
<protein>
    <submittedName>
        <fullName evidence="5">Soluble lytic murein transglycosylase</fullName>
        <ecNumber evidence="5">4.2.2.-</ecNumber>
    </submittedName>
</protein>
<sequence>MGIYRAGLAILRCGWAKGTPALPSMVAGGSVQIGAKVLFFLVNPDIVSRNQGQGKAFFMRKLLVGVVLVGVASAQVATADMFSTKSQRQLFASHARVLDSRAAGQYKNSVRLQPPTIHTPSKYGSLPYTGKYRGQYLQTARAAAKKHGVPEDLFLRLVQQESNWNATAKSHKGALGLAQLMPGTARALGVDPHDPKQNLEGGARYLAQQYRKFGSWRLALAAYNAGPEAVRKHGGVPPYRETQNYVKKIWGS</sequence>
<dbReference type="CDD" id="cd00254">
    <property type="entry name" value="LT-like"/>
    <property type="match status" value="1"/>
</dbReference>
<dbReference type="Pfam" id="PF01464">
    <property type="entry name" value="SLT"/>
    <property type="match status" value="1"/>
</dbReference>
<dbReference type="Gene3D" id="1.10.530.10">
    <property type="match status" value="1"/>
</dbReference>
<evidence type="ECO:0000313" key="5">
    <source>
        <dbReference type="EMBL" id="CRL11210.1"/>
    </source>
</evidence>
<keyword evidence="5" id="KW-0456">Lyase</keyword>
<keyword evidence="3" id="KW-0812">Transmembrane</keyword>
<accession>A0A0H5DI66</accession>
<dbReference type="EC" id="4.2.2.-" evidence="5"/>
<evidence type="ECO:0000259" key="4">
    <source>
        <dbReference type="Pfam" id="PF01464"/>
    </source>
</evidence>
<proteinExistence type="inferred from homology"/>
<keyword evidence="6" id="KW-1185">Reference proteome</keyword>
<organism evidence="5 6">
    <name type="scientific">Phaeobacter italicus</name>
    <dbReference type="NCBI Taxonomy" id="481446"/>
    <lineage>
        <taxon>Bacteria</taxon>
        <taxon>Pseudomonadati</taxon>
        <taxon>Pseudomonadota</taxon>
        <taxon>Alphaproteobacteria</taxon>
        <taxon>Rhodobacterales</taxon>
        <taxon>Roseobacteraceae</taxon>
        <taxon>Phaeobacter</taxon>
    </lineage>
</organism>
<dbReference type="InterPro" id="IPR008258">
    <property type="entry name" value="Transglycosylase_SLT_dom_1"/>
</dbReference>
<comment type="similarity">
    <text evidence="1">Belongs to the transglycosylase Slt family.</text>
</comment>
<feature type="domain" description="Transglycosylase SLT" evidence="4">
    <location>
        <begin position="140"/>
        <end position="242"/>
    </location>
</feature>
<dbReference type="AlphaFoldDB" id="A0A0H5DI66"/>
<evidence type="ECO:0000256" key="3">
    <source>
        <dbReference type="SAM" id="Phobius"/>
    </source>
</evidence>
<dbReference type="STRING" id="481446.NIT7645_01163"/>
<dbReference type="SUPFAM" id="SSF53955">
    <property type="entry name" value="Lysozyme-like"/>
    <property type="match status" value="1"/>
</dbReference>
<dbReference type="Proteomes" id="UP000043764">
    <property type="component" value="Unassembled WGS sequence"/>
</dbReference>
<dbReference type="GO" id="GO:0016829">
    <property type="term" value="F:lyase activity"/>
    <property type="evidence" value="ECO:0007669"/>
    <property type="project" value="UniProtKB-KW"/>
</dbReference>
<name>A0A0H5DI66_9RHOB</name>
<keyword evidence="3" id="KW-0472">Membrane</keyword>
<gene>
    <name evidence="5" type="primary">slt_4</name>
    <name evidence="5" type="ORF">NIT7321_02063</name>
</gene>
<evidence type="ECO:0000313" key="6">
    <source>
        <dbReference type="Proteomes" id="UP000043764"/>
    </source>
</evidence>
<comment type="similarity">
    <text evidence="2">Belongs to the virb1 family.</text>
</comment>
<dbReference type="PANTHER" id="PTHR37423:SF2">
    <property type="entry name" value="MEMBRANE-BOUND LYTIC MUREIN TRANSGLYCOSYLASE C"/>
    <property type="match status" value="1"/>
</dbReference>
<keyword evidence="3" id="KW-1133">Transmembrane helix</keyword>
<feature type="transmembrane region" description="Helical" evidence="3">
    <location>
        <begin position="21"/>
        <end position="42"/>
    </location>
</feature>
<evidence type="ECO:0000256" key="1">
    <source>
        <dbReference type="ARBA" id="ARBA00007734"/>
    </source>
</evidence>
<evidence type="ECO:0000256" key="2">
    <source>
        <dbReference type="ARBA" id="ARBA00009387"/>
    </source>
</evidence>
<dbReference type="EMBL" id="CVRL01000025">
    <property type="protein sequence ID" value="CRL11210.1"/>
    <property type="molecule type" value="Genomic_DNA"/>
</dbReference>
<reference evidence="6" key="1">
    <citation type="submission" date="2015-05" db="EMBL/GenBank/DDBJ databases">
        <authorList>
            <person name="Rodrigo-Torres Lidia"/>
            <person name="Arahal R.David."/>
        </authorList>
    </citation>
    <scope>NUCLEOTIDE SEQUENCE [LARGE SCALE GENOMIC DNA]</scope>
    <source>
        <strain evidence="6">CECT 7321</strain>
    </source>
</reference>
<dbReference type="PANTHER" id="PTHR37423">
    <property type="entry name" value="SOLUBLE LYTIC MUREIN TRANSGLYCOSYLASE-RELATED"/>
    <property type="match status" value="1"/>
</dbReference>
<feature type="transmembrane region" description="Helical" evidence="3">
    <location>
        <begin position="62"/>
        <end position="82"/>
    </location>
</feature>